<dbReference type="AlphaFoldDB" id="A0A067PQ66"/>
<proteinExistence type="predicted"/>
<evidence type="ECO:0000313" key="3">
    <source>
        <dbReference type="Proteomes" id="UP000027265"/>
    </source>
</evidence>
<accession>A0A067PQ66</accession>
<sequence>MYSSQYFSSFSLNYGPLRSASKAPSSPASAPHLTTSSTFTDPYSPSRNSPSHAAVPSLSTTVPISLNSRIDPYLEMKRSNLSP</sequence>
<protein>
    <submittedName>
        <fullName evidence="2">Uncharacterized protein</fullName>
    </submittedName>
</protein>
<reference evidence="3" key="1">
    <citation type="journal article" date="2014" name="Proc. Natl. Acad. Sci. U.S.A.">
        <title>Extensive sampling of basidiomycete genomes demonstrates inadequacy of the white-rot/brown-rot paradigm for wood decay fungi.</title>
        <authorList>
            <person name="Riley R."/>
            <person name="Salamov A.A."/>
            <person name="Brown D.W."/>
            <person name="Nagy L.G."/>
            <person name="Floudas D."/>
            <person name="Held B.W."/>
            <person name="Levasseur A."/>
            <person name="Lombard V."/>
            <person name="Morin E."/>
            <person name="Otillar R."/>
            <person name="Lindquist E.A."/>
            <person name="Sun H."/>
            <person name="LaButti K.M."/>
            <person name="Schmutz J."/>
            <person name="Jabbour D."/>
            <person name="Luo H."/>
            <person name="Baker S.E."/>
            <person name="Pisabarro A.G."/>
            <person name="Walton J.D."/>
            <person name="Blanchette R.A."/>
            <person name="Henrissat B."/>
            <person name="Martin F."/>
            <person name="Cullen D."/>
            <person name="Hibbett D.S."/>
            <person name="Grigoriev I.V."/>
        </authorList>
    </citation>
    <scope>NUCLEOTIDE SEQUENCE [LARGE SCALE GENOMIC DNA]</scope>
    <source>
        <strain evidence="3">MUCL 33604</strain>
    </source>
</reference>
<feature type="compositionally biased region" description="Low complexity" evidence="1">
    <location>
        <begin position="19"/>
        <end position="38"/>
    </location>
</feature>
<evidence type="ECO:0000256" key="1">
    <source>
        <dbReference type="SAM" id="MobiDB-lite"/>
    </source>
</evidence>
<dbReference type="Proteomes" id="UP000027265">
    <property type="component" value="Unassembled WGS sequence"/>
</dbReference>
<feature type="compositionally biased region" description="Polar residues" evidence="1">
    <location>
        <begin position="39"/>
        <end position="58"/>
    </location>
</feature>
<evidence type="ECO:0000313" key="2">
    <source>
        <dbReference type="EMBL" id="KDQ56953.1"/>
    </source>
</evidence>
<keyword evidence="3" id="KW-1185">Reference proteome</keyword>
<organism evidence="2 3">
    <name type="scientific">Jaapia argillacea MUCL 33604</name>
    <dbReference type="NCBI Taxonomy" id="933084"/>
    <lineage>
        <taxon>Eukaryota</taxon>
        <taxon>Fungi</taxon>
        <taxon>Dikarya</taxon>
        <taxon>Basidiomycota</taxon>
        <taxon>Agaricomycotina</taxon>
        <taxon>Agaricomycetes</taxon>
        <taxon>Agaricomycetidae</taxon>
        <taxon>Jaapiales</taxon>
        <taxon>Jaapiaceae</taxon>
        <taxon>Jaapia</taxon>
    </lineage>
</organism>
<dbReference type="HOGENOM" id="CLU_2542869_0_0_1"/>
<gene>
    <name evidence="2" type="ORF">JAAARDRAFT_35551</name>
</gene>
<feature type="region of interest" description="Disordered" evidence="1">
    <location>
        <begin position="18"/>
        <end position="58"/>
    </location>
</feature>
<name>A0A067PQ66_9AGAM</name>
<dbReference type="EMBL" id="KL197720">
    <property type="protein sequence ID" value="KDQ56953.1"/>
    <property type="molecule type" value="Genomic_DNA"/>
</dbReference>
<dbReference type="InParanoid" id="A0A067PQ66"/>